<dbReference type="Proteomes" id="UP000887540">
    <property type="component" value="Unplaced"/>
</dbReference>
<dbReference type="WBParaSite" id="ACRNAN_scaffold2993.g28403.t1">
    <property type="protein sequence ID" value="ACRNAN_scaffold2993.g28403.t1"/>
    <property type="gene ID" value="ACRNAN_scaffold2993.g28403"/>
</dbReference>
<evidence type="ECO:0000313" key="2">
    <source>
        <dbReference type="WBParaSite" id="ACRNAN_scaffold2993.g28403.t1"/>
    </source>
</evidence>
<dbReference type="AlphaFoldDB" id="A0A914DN91"/>
<accession>A0A914DN91</accession>
<proteinExistence type="predicted"/>
<dbReference type="GO" id="GO:0003676">
    <property type="term" value="F:nucleic acid binding"/>
    <property type="evidence" value="ECO:0007669"/>
    <property type="project" value="InterPro"/>
</dbReference>
<name>A0A914DN91_9BILA</name>
<sequence>MPIQEDHAYPDPTSSDQISVVIWSDEKKFNLDGPDGSRYYWHDPRKEKHVFSRRNFGGGNMMVWAAFSSIRKL</sequence>
<dbReference type="Gene3D" id="3.30.420.10">
    <property type="entry name" value="Ribonuclease H-like superfamily/Ribonuclease H"/>
    <property type="match status" value="1"/>
</dbReference>
<evidence type="ECO:0000313" key="1">
    <source>
        <dbReference type="Proteomes" id="UP000887540"/>
    </source>
</evidence>
<dbReference type="InterPro" id="IPR036397">
    <property type="entry name" value="RNaseH_sf"/>
</dbReference>
<keyword evidence="1" id="KW-1185">Reference proteome</keyword>
<organism evidence="1 2">
    <name type="scientific">Acrobeloides nanus</name>
    <dbReference type="NCBI Taxonomy" id="290746"/>
    <lineage>
        <taxon>Eukaryota</taxon>
        <taxon>Metazoa</taxon>
        <taxon>Ecdysozoa</taxon>
        <taxon>Nematoda</taxon>
        <taxon>Chromadorea</taxon>
        <taxon>Rhabditida</taxon>
        <taxon>Tylenchina</taxon>
        <taxon>Cephalobomorpha</taxon>
        <taxon>Cephaloboidea</taxon>
        <taxon>Cephalobidae</taxon>
        <taxon>Acrobeloides</taxon>
    </lineage>
</organism>
<protein>
    <submittedName>
        <fullName evidence="2">Uncharacterized protein</fullName>
    </submittedName>
</protein>
<reference evidence="2" key="1">
    <citation type="submission" date="2022-11" db="UniProtKB">
        <authorList>
            <consortium name="WormBaseParasite"/>
        </authorList>
    </citation>
    <scope>IDENTIFICATION</scope>
</reference>